<name>A0ABN2V6S8_9ACTN</name>
<keyword evidence="4" id="KW-1185">Reference proteome</keyword>
<proteinExistence type="predicted"/>
<keyword evidence="3" id="KW-0378">Hydrolase</keyword>
<dbReference type="PANTHER" id="PTHR43689">
    <property type="entry name" value="HYDROLASE"/>
    <property type="match status" value="1"/>
</dbReference>
<protein>
    <submittedName>
        <fullName evidence="3">Alpha/beta hydrolase</fullName>
    </submittedName>
</protein>
<accession>A0ABN2V6S8</accession>
<feature type="compositionally biased region" description="Basic and acidic residues" evidence="1">
    <location>
        <begin position="1"/>
        <end position="11"/>
    </location>
</feature>
<organism evidence="3 4">
    <name type="scientific">Streptomyces cheonanensis</name>
    <dbReference type="NCBI Taxonomy" id="312720"/>
    <lineage>
        <taxon>Bacteria</taxon>
        <taxon>Bacillati</taxon>
        <taxon>Actinomycetota</taxon>
        <taxon>Actinomycetes</taxon>
        <taxon>Kitasatosporales</taxon>
        <taxon>Streptomycetaceae</taxon>
        <taxon>Streptomyces</taxon>
    </lineage>
</organism>
<dbReference type="InterPro" id="IPR000073">
    <property type="entry name" value="AB_hydrolase_1"/>
</dbReference>
<gene>
    <name evidence="3" type="ORF">GCM10009757_22970</name>
</gene>
<dbReference type="GO" id="GO:0016787">
    <property type="term" value="F:hydrolase activity"/>
    <property type="evidence" value="ECO:0007669"/>
    <property type="project" value="UniProtKB-KW"/>
</dbReference>
<feature type="compositionally biased region" description="Pro residues" evidence="1">
    <location>
        <begin position="16"/>
        <end position="29"/>
    </location>
</feature>
<dbReference type="SUPFAM" id="SSF53474">
    <property type="entry name" value="alpha/beta-Hydrolases"/>
    <property type="match status" value="1"/>
</dbReference>
<dbReference type="PANTHER" id="PTHR43689:SF8">
    <property type="entry name" value="ALPHA_BETA-HYDROLASES SUPERFAMILY PROTEIN"/>
    <property type="match status" value="1"/>
</dbReference>
<reference evidence="3 4" key="1">
    <citation type="journal article" date="2019" name="Int. J. Syst. Evol. Microbiol.">
        <title>The Global Catalogue of Microorganisms (GCM) 10K type strain sequencing project: providing services to taxonomists for standard genome sequencing and annotation.</title>
        <authorList>
            <consortium name="The Broad Institute Genomics Platform"/>
            <consortium name="The Broad Institute Genome Sequencing Center for Infectious Disease"/>
            <person name="Wu L."/>
            <person name="Ma J."/>
        </authorList>
    </citation>
    <scope>NUCLEOTIDE SEQUENCE [LARGE SCALE GENOMIC DNA]</scope>
    <source>
        <strain evidence="3 4">JCM 14549</strain>
    </source>
</reference>
<evidence type="ECO:0000256" key="1">
    <source>
        <dbReference type="SAM" id="MobiDB-lite"/>
    </source>
</evidence>
<evidence type="ECO:0000313" key="3">
    <source>
        <dbReference type="EMBL" id="GAA2050705.1"/>
    </source>
</evidence>
<dbReference type="PRINTS" id="PR00111">
    <property type="entry name" value="ABHYDROLASE"/>
</dbReference>
<feature type="domain" description="AB hydrolase-1" evidence="2">
    <location>
        <begin position="77"/>
        <end position="322"/>
    </location>
</feature>
<feature type="region of interest" description="Disordered" evidence="1">
    <location>
        <begin position="1"/>
        <end position="34"/>
    </location>
</feature>
<comment type="caution">
    <text evidence="3">The sequence shown here is derived from an EMBL/GenBank/DDBJ whole genome shotgun (WGS) entry which is preliminary data.</text>
</comment>
<dbReference type="RefSeq" id="WP_093843420.1">
    <property type="nucleotide sequence ID" value="NZ_BAAANQ010000003.1"/>
</dbReference>
<evidence type="ECO:0000259" key="2">
    <source>
        <dbReference type="Pfam" id="PF00561"/>
    </source>
</evidence>
<dbReference type="EMBL" id="BAAANQ010000003">
    <property type="protein sequence ID" value="GAA2050705.1"/>
    <property type="molecule type" value="Genomic_DNA"/>
</dbReference>
<dbReference type="Gene3D" id="3.40.50.1820">
    <property type="entry name" value="alpha/beta hydrolase"/>
    <property type="match status" value="1"/>
</dbReference>
<dbReference type="InterPro" id="IPR029058">
    <property type="entry name" value="AB_hydrolase_fold"/>
</dbReference>
<dbReference type="Proteomes" id="UP001403094">
    <property type="component" value="Unassembled WGS sequence"/>
</dbReference>
<evidence type="ECO:0000313" key="4">
    <source>
        <dbReference type="Proteomes" id="UP001403094"/>
    </source>
</evidence>
<sequence length="348" mass="36793">MPSTEEPRTRNASEPPGQPPPSAPAPWPPDLGTDVSMELRDGETSAFLALPASPTGAGMTLALRGRAGDRAGLEPAVFVHGLGGSSRNWSALMARVDGDVDCLAVDLPGHGASPPPADGDYSLYTHTRAVIRAVAAGGRGPVHLVGQSLGGAVATRVAALRPDLVRTLTLISPALPEVRVPRTALPTALLAAPGVAHLLRRLARDLPPASRARDVLALTYGDPDRIAPEELAAAVAEFERRQALPYFWQSLSRSARGLVNAYTLGGQQSLWKHAERVLAPTLLVYGGRDKLVSARSARRAEQTFPDARFVLLPDAGHVAMMEYPGVVADVFREFLAETAATPDEDGHH</sequence>
<dbReference type="Pfam" id="PF00561">
    <property type="entry name" value="Abhydrolase_1"/>
    <property type="match status" value="1"/>
</dbReference>